<gene>
    <name evidence="1" type="ORF">Ciccas_000380</name>
</gene>
<keyword evidence="2" id="KW-1185">Reference proteome</keyword>
<reference evidence="1 2" key="1">
    <citation type="submission" date="2024-11" db="EMBL/GenBank/DDBJ databases">
        <title>Adaptive evolution of stress response genes in parasites aligns with host niche diversity.</title>
        <authorList>
            <person name="Hahn C."/>
            <person name="Resl P."/>
        </authorList>
    </citation>
    <scope>NUCLEOTIDE SEQUENCE [LARGE SCALE GENOMIC DNA]</scope>
    <source>
        <strain evidence="1">EGGRZ-B1_66</strain>
        <tissue evidence="1">Body</tissue>
    </source>
</reference>
<evidence type="ECO:0000313" key="1">
    <source>
        <dbReference type="EMBL" id="KAL3320934.1"/>
    </source>
</evidence>
<organism evidence="1 2">
    <name type="scientific">Cichlidogyrus casuarinus</name>
    <dbReference type="NCBI Taxonomy" id="1844966"/>
    <lineage>
        <taxon>Eukaryota</taxon>
        <taxon>Metazoa</taxon>
        <taxon>Spiralia</taxon>
        <taxon>Lophotrochozoa</taxon>
        <taxon>Platyhelminthes</taxon>
        <taxon>Monogenea</taxon>
        <taxon>Monopisthocotylea</taxon>
        <taxon>Dactylogyridea</taxon>
        <taxon>Ancyrocephalidae</taxon>
        <taxon>Cichlidogyrus</taxon>
    </lineage>
</organism>
<evidence type="ECO:0000313" key="2">
    <source>
        <dbReference type="Proteomes" id="UP001626550"/>
    </source>
</evidence>
<proteinExistence type="predicted"/>
<dbReference type="AlphaFoldDB" id="A0ABD2QN19"/>
<comment type="caution">
    <text evidence="1">The sequence shown here is derived from an EMBL/GenBank/DDBJ whole genome shotgun (WGS) entry which is preliminary data.</text>
</comment>
<protein>
    <submittedName>
        <fullName evidence="1">Uncharacterized protein</fullName>
    </submittedName>
</protein>
<dbReference type="EMBL" id="JBJKFK010000020">
    <property type="protein sequence ID" value="KAL3320934.1"/>
    <property type="molecule type" value="Genomic_DNA"/>
</dbReference>
<name>A0ABD2QN19_9PLAT</name>
<sequence>MNEFFHWFALWTMIPEADHRVRNSQEFLLHLQQIAIVYFETYRTSCQGSVDYDTTGVPLALCLNMLPDILSLLAGNITCREFILLLSRAKFLSKSLF</sequence>
<dbReference type="Proteomes" id="UP001626550">
    <property type="component" value="Unassembled WGS sequence"/>
</dbReference>
<accession>A0ABD2QN19</accession>